<dbReference type="eggNOG" id="ENOG502Z7UG">
    <property type="taxonomic scope" value="Bacteria"/>
</dbReference>
<dbReference type="EMBL" id="CP003236">
    <property type="protein sequence ID" value="AFK54039.1"/>
    <property type="molecule type" value="Genomic_DNA"/>
</dbReference>
<dbReference type="AlphaFoldDB" id="I3TMQ1"/>
<dbReference type="Pfam" id="PF11000">
    <property type="entry name" value="DUF2840"/>
    <property type="match status" value="1"/>
</dbReference>
<dbReference type="STRING" id="1110502.TMO_2201"/>
<dbReference type="HOGENOM" id="CLU_123182_0_0_5"/>
<organism evidence="1 2">
    <name type="scientific">Tistrella mobilis (strain KA081020-065)</name>
    <dbReference type="NCBI Taxonomy" id="1110502"/>
    <lineage>
        <taxon>Bacteria</taxon>
        <taxon>Pseudomonadati</taxon>
        <taxon>Pseudomonadota</taxon>
        <taxon>Alphaproteobacteria</taxon>
        <taxon>Geminicoccales</taxon>
        <taxon>Geminicoccaceae</taxon>
        <taxon>Tistrella</taxon>
    </lineage>
</organism>
<gene>
    <name evidence="1" type="ordered locus">TMO_2201</name>
</gene>
<evidence type="ECO:0000313" key="1">
    <source>
        <dbReference type="EMBL" id="AFK54039.1"/>
    </source>
</evidence>
<keyword evidence="2" id="KW-1185">Reference proteome</keyword>
<dbReference type="PATRIC" id="fig|1110502.3.peg.2265"/>
<sequence length="154" mass="17278">MSGLTHVELLWIEGKIERWIRFGRIAHEQILDRRRRVVAFAPGSVFAFARWASNDYGTLVSRVDILRACGPGEPCSTVPGVTPGGEVLLRISGWPKVQSVLAAVDAVDALGLPPEDACPDHWRHVHNRISAGQEPRPYARDRHRAWLLRREMTA</sequence>
<accession>I3TMQ1</accession>
<evidence type="ECO:0008006" key="3">
    <source>
        <dbReference type="Google" id="ProtNLM"/>
    </source>
</evidence>
<dbReference type="RefSeq" id="WP_014745716.1">
    <property type="nucleotide sequence ID" value="NC_017956.1"/>
</dbReference>
<reference evidence="1 2" key="1">
    <citation type="journal article" date="2012" name="J. Am. Chem. Soc.">
        <title>Bacterial biosynthesis and maturation of the didemnin anti-cancer agents.</title>
        <authorList>
            <person name="Xu Y."/>
            <person name="Kersten R.D."/>
            <person name="Nam S.J."/>
            <person name="Lu L."/>
            <person name="Al-Suwailem A.M."/>
            <person name="Zheng H."/>
            <person name="Fenical W."/>
            <person name="Dorrestein P.C."/>
            <person name="Moore B.S."/>
            <person name="Qian P.Y."/>
        </authorList>
    </citation>
    <scope>NUCLEOTIDE SEQUENCE [LARGE SCALE GENOMIC DNA]</scope>
    <source>
        <strain evidence="1 2">KA081020-065</strain>
    </source>
</reference>
<evidence type="ECO:0000313" key="2">
    <source>
        <dbReference type="Proteomes" id="UP000005258"/>
    </source>
</evidence>
<dbReference type="Proteomes" id="UP000005258">
    <property type="component" value="Chromosome"/>
</dbReference>
<name>I3TMQ1_TISMK</name>
<proteinExistence type="predicted"/>
<protein>
    <recommendedName>
        <fullName evidence="3">Glycosidase</fullName>
    </recommendedName>
</protein>
<dbReference type="KEGG" id="tmo:TMO_2201"/>
<dbReference type="InterPro" id="IPR021263">
    <property type="entry name" value="DUF2840"/>
</dbReference>